<dbReference type="GO" id="GO:0008270">
    <property type="term" value="F:zinc ion binding"/>
    <property type="evidence" value="ECO:0007669"/>
    <property type="project" value="UniProtKB-KW"/>
</dbReference>
<sequence>MDYLTASSQEGKFLAEEPYEWHKNGLSEDGAINMEAPRKWRLLKEKTGHGAFYGMRIVVYGDCIAPPLETLKRVIKAGDGTILATSPPYTRFLGTGIDYAVVSPGMPRVDMWVQEFLKHEIPCVVADYLVEYVCKAGFSLERHVLYGTHAWAERSFDELKSRAEEIDEELDAPDASSDDDDVVCQVCGSGDRGDVMLICSDESGSLGCGVGTHIDCCDPPLTDVPEEDWFCSKCSTTRNSANNPIKKKKSFLSSSMTK</sequence>
<dbReference type="SMART" id="SM00249">
    <property type="entry name" value="PHD"/>
    <property type="match status" value="1"/>
</dbReference>
<dbReference type="EMBL" id="OY731404">
    <property type="protein sequence ID" value="CAJ1969879.1"/>
    <property type="molecule type" value="Genomic_DNA"/>
</dbReference>
<dbReference type="Gramene" id="rna-AYBTSS11_LOCUS22493">
    <property type="protein sequence ID" value="CAJ1969879.1"/>
    <property type="gene ID" value="gene-AYBTSS11_LOCUS22493"/>
</dbReference>
<evidence type="ECO:0000256" key="3">
    <source>
        <dbReference type="ARBA" id="ARBA00022833"/>
    </source>
</evidence>
<dbReference type="PROSITE" id="PS50016">
    <property type="entry name" value="ZF_PHD_2"/>
    <property type="match status" value="1"/>
</dbReference>
<dbReference type="InterPro" id="IPR044254">
    <property type="entry name" value="At4g02110-like"/>
</dbReference>
<evidence type="ECO:0000256" key="2">
    <source>
        <dbReference type="ARBA" id="ARBA00022771"/>
    </source>
</evidence>
<dbReference type="PANTHER" id="PTHR47181">
    <property type="entry name" value="BRCA1 C TERMINUS DOMAIN CONTAINING PROTEIN, EXPRESSED"/>
    <property type="match status" value="1"/>
</dbReference>
<evidence type="ECO:0000259" key="5">
    <source>
        <dbReference type="PROSITE" id="PS50016"/>
    </source>
</evidence>
<name>A0AA86VU31_9FABA</name>
<keyword evidence="1" id="KW-0479">Metal-binding</keyword>
<evidence type="ECO:0000313" key="6">
    <source>
        <dbReference type="EMBL" id="CAJ1969879.1"/>
    </source>
</evidence>
<dbReference type="PANTHER" id="PTHR47181:SF2">
    <property type="entry name" value="BRCA1 C TERMINUS DOMAIN CONTAINING PROTEIN, EXPRESSED"/>
    <property type="match status" value="1"/>
</dbReference>
<dbReference type="InterPro" id="IPR011011">
    <property type="entry name" value="Znf_FYVE_PHD"/>
</dbReference>
<keyword evidence="2 4" id="KW-0863">Zinc-finger</keyword>
<accession>A0AA86VU31</accession>
<dbReference type="Proteomes" id="UP001189624">
    <property type="component" value="Chromosome 7"/>
</dbReference>
<dbReference type="InterPro" id="IPR013083">
    <property type="entry name" value="Znf_RING/FYVE/PHD"/>
</dbReference>
<proteinExistence type="predicted"/>
<dbReference type="AlphaFoldDB" id="A0AA86VU31"/>
<protein>
    <recommendedName>
        <fullName evidence="5">PHD-type domain-containing protein</fullName>
    </recommendedName>
</protein>
<keyword evidence="7" id="KW-1185">Reference proteome</keyword>
<gene>
    <name evidence="6" type="ORF">AYBTSS11_LOCUS22493</name>
</gene>
<keyword evidence="3" id="KW-0862">Zinc</keyword>
<dbReference type="InterPro" id="IPR001965">
    <property type="entry name" value="Znf_PHD"/>
</dbReference>
<reference evidence="6" key="1">
    <citation type="submission" date="2023-10" db="EMBL/GenBank/DDBJ databases">
        <authorList>
            <person name="Domelevo Entfellner J.-B."/>
        </authorList>
    </citation>
    <scope>NUCLEOTIDE SEQUENCE</scope>
</reference>
<dbReference type="Pfam" id="PF00628">
    <property type="entry name" value="PHD"/>
    <property type="match status" value="1"/>
</dbReference>
<dbReference type="Gene3D" id="3.40.50.10190">
    <property type="entry name" value="BRCT domain"/>
    <property type="match status" value="2"/>
</dbReference>
<evidence type="ECO:0000256" key="4">
    <source>
        <dbReference type="PROSITE-ProRule" id="PRU00146"/>
    </source>
</evidence>
<organism evidence="6 7">
    <name type="scientific">Sphenostylis stenocarpa</name>
    <dbReference type="NCBI Taxonomy" id="92480"/>
    <lineage>
        <taxon>Eukaryota</taxon>
        <taxon>Viridiplantae</taxon>
        <taxon>Streptophyta</taxon>
        <taxon>Embryophyta</taxon>
        <taxon>Tracheophyta</taxon>
        <taxon>Spermatophyta</taxon>
        <taxon>Magnoliopsida</taxon>
        <taxon>eudicotyledons</taxon>
        <taxon>Gunneridae</taxon>
        <taxon>Pentapetalae</taxon>
        <taxon>rosids</taxon>
        <taxon>fabids</taxon>
        <taxon>Fabales</taxon>
        <taxon>Fabaceae</taxon>
        <taxon>Papilionoideae</taxon>
        <taxon>50 kb inversion clade</taxon>
        <taxon>NPAAA clade</taxon>
        <taxon>indigoferoid/millettioid clade</taxon>
        <taxon>Phaseoleae</taxon>
        <taxon>Sphenostylis</taxon>
    </lineage>
</organism>
<dbReference type="InterPro" id="IPR036420">
    <property type="entry name" value="BRCT_dom_sf"/>
</dbReference>
<feature type="domain" description="PHD-type" evidence="5">
    <location>
        <begin position="181"/>
        <end position="237"/>
    </location>
</feature>
<dbReference type="InterPro" id="IPR019787">
    <property type="entry name" value="Znf_PHD-finger"/>
</dbReference>
<dbReference type="Gene3D" id="3.30.40.10">
    <property type="entry name" value="Zinc/RING finger domain, C3HC4 (zinc finger)"/>
    <property type="match status" value="1"/>
</dbReference>
<evidence type="ECO:0000313" key="7">
    <source>
        <dbReference type="Proteomes" id="UP001189624"/>
    </source>
</evidence>
<dbReference type="SUPFAM" id="SSF57903">
    <property type="entry name" value="FYVE/PHD zinc finger"/>
    <property type="match status" value="1"/>
</dbReference>
<evidence type="ECO:0000256" key="1">
    <source>
        <dbReference type="ARBA" id="ARBA00022723"/>
    </source>
</evidence>